<sequence>MDRVQQYCSGWRHPIPAVPRIIGKTPAGGVQMSISMAVTRMLLRTRPVGTKDAATVLDRLADRKPAAPIPRAIHRVATVRELSVEGRRVVQLTPRSGANGAHLVYTHGGAYVYPLVAPHWPIIAALIASSGAVVTVPFYGLAPDHHVDEAYTLLDAVYAAAVETHGDRVFLAGDSAGGALALGQAIRYRDAGLTPPAAVILFSPWLDITLSNPDIPAAAKLDPMLARDGLVAAGQWWADDTDPRSPLLSPLFADLGGLPPVYVYQGARDLLAPDAKVLAGRVAAAGGRIELRLYSGAFHVFVGAPWTPEARRALSHAGSILSGVTAPVDRKLRVVTPSGAPAATPFPAPGTPLALAGESFVSLTTFRKTGVPVSTPVWVARDGDALLVVTPSESGKVKRLRNNPRVELRPCDRRGRVADGAEAVAGETEIVADPAEVERLAAAFRAKYGFEYRVFMLVERIVARRQKPRVMLRITAPAA</sequence>
<feature type="domain" description="Pyridoxamine 5'-phosphate oxidase N-terminal" evidence="4">
    <location>
        <begin position="355"/>
        <end position="476"/>
    </location>
</feature>
<dbReference type="PANTHER" id="PTHR48081:SF8">
    <property type="entry name" value="ALPHA_BETA HYDROLASE FOLD-3 DOMAIN-CONTAINING PROTEIN-RELATED"/>
    <property type="match status" value="1"/>
</dbReference>
<dbReference type="InterPro" id="IPR013094">
    <property type="entry name" value="AB_hydrolase_3"/>
</dbReference>
<evidence type="ECO:0000313" key="6">
    <source>
        <dbReference type="EMBL" id="RFA13587.1"/>
    </source>
</evidence>
<evidence type="ECO:0000256" key="1">
    <source>
        <dbReference type="ARBA" id="ARBA00010515"/>
    </source>
</evidence>
<organism evidence="6 7">
    <name type="scientific">Subtercola boreus</name>
    <dbReference type="NCBI Taxonomy" id="120213"/>
    <lineage>
        <taxon>Bacteria</taxon>
        <taxon>Bacillati</taxon>
        <taxon>Actinomycetota</taxon>
        <taxon>Actinomycetes</taxon>
        <taxon>Micrococcales</taxon>
        <taxon>Microbacteriaceae</taxon>
        <taxon>Subtercola</taxon>
    </lineage>
</organism>
<dbReference type="Pfam" id="PF07859">
    <property type="entry name" value="Abhydrolase_3"/>
    <property type="match status" value="1"/>
</dbReference>
<evidence type="ECO:0000259" key="5">
    <source>
        <dbReference type="Pfam" id="PF07859"/>
    </source>
</evidence>
<evidence type="ECO:0000313" key="7">
    <source>
        <dbReference type="Proteomes" id="UP000256541"/>
    </source>
</evidence>
<name>A0A3E0VXM9_9MICO</name>
<evidence type="ECO:0000259" key="4">
    <source>
        <dbReference type="Pfam" id="PF01243"/>
    </source>
</evidence>
<dbReference type="InterPro" id="IPR033140">
    <property type="entry name" value="Lipase_GDXG_put_SER_AS"/>
</dbReference>
<comment type="caution">
    <text evidence="6">The sequence shown here is derived from an EMBL/GenBank/DDBJ whole genome shotgun (WGS) entry which is preliminary data.</text>
</comment>
<dbReference type="InterPro" id="IPR050300">
    <property type="entry name" value="GDXG_lipolytic_enzyme"/>
</dbReference>
<dbReference type="InterPro" id="IPR012349">
    <property type="entry name" value="Split_barrel_FMN-bd"/>
</dbReference>
<evidence type="ECO:0008006" key="8">
    <source>
        <dbReference type="Google" id="ProtNLM"/>
    </source>
</evidence>
<protein>
    <recommendedName>
        <fullName evidence="8">Pyridoxamine 5'-phosphate oxidase putative domain-containing protein</fullName>
    </recommendedName>
</protein>
<dbReference type="SUPFAM" id="SSF53474">
    <property type="entry name" value="alpha/beta-Hydrolases"/>
    <property type="match status" value="1"/>
</dbReference>
<dbReference type="Pfam" id="PF01243">
    <property type="entry name" value="PNPOx_N"/>
    <property type="match status" value="1"/>
</dbReference>
<dbReference type="AlphaFoldDB" id="A0A3E0VXM9"/>
<dbReference type="EMBL" id="NBXB01000034">
    <property type="protein sequence ID" value="RFA13587.1"/>
    <property type="molecule type" value="Genomic_DNA"/>
</dbReference>
<dbReference type="Gene3D" id="3.40.50.1820">
    <property type="entry name" value="alpha/beta hydrolase"/>
    <property type="match status" value="1"/>
</dbReference>
<feature type="domain" description="Alpha/beta hydrolase fold-3" evidence="5">
    <location>
        <begin position="103"/>
        <end position="302"/>
    </location>
</feature>
<evidence type="ECO:0000256" key="2">
    <source>
        <dbReference type="ARBA" id="ARBA00022801"/>
    </source>
</evidence>
<dbReference type="InterPro" id="IPR019965">
    <property type="entry name" value="PPOX_F420-dep_Rv2061_put"/>
</dbReference>
<dbReference type="GO" id="GO:0016787">
    <property type="term" value="F:hydrolase activity"/>
    <property type="evidence" value="ECO:0007669"/>
    <property type="project" value="UniProtKB-KW"/>
</dbReference>
<feature type="active site" evidence="3">
    <location>
        <position position="175"/>
    </location>
</feature>
<comment type="similarity">
    <text evidence="1">Belongs to the 'GDXG' lipolytic enzyme family.</text>
</comment>
<dbReference type="PROSITE" id="PS01174">
    <property type="entry name" value="LIPASE_GDXG_SER"/>
    <property type="match status" value="1"/>
</dbReference>
<dbReference type="InterPro" id="IPR011576">
    <property type="entry name" value="Pyridox_Oxase_N"/>
</dbReference>
<dbReference type="InterPro" id="IPR029058">
    <property type="entry name" value="AB_hydrolase_fold"/>
</dbReference>
<dbReference type="OrthoDB" id="9803828at2"/>
<dbReference type="Gene3D" id="2.30.110.10">
    <property type="entry name" value="Electron Transport, Fmn-binding Protein, Chain A"/>
    <property type="match status" value="1"/>
</dbReference>
<dbReference type="SUPFAM" id="SSF50475">
    <property type="entry name" value="FMN-binding split barrel"/>
    <property type="match status" value="1"/>
</dbReference>
<dbReference type="PANTHER" id="PTHR48081">
    <property type="entry name" value="AB HYDROLASE SUPERFAMILY PROTEIN C4A8.06C"/>
    <property type="match status" value="1"/>
</dbReference>
<reference evidence="6 7" key="1">
    <citation type="submission" date="2017-04" db="EMBL/GenBank/DDBJ databases">
        <title>Comparative genome analysis of Subtercola boreus.</title>
        <authorList>
            <person name="Cho Y.-J."/>
            <person name="Cho A."/>
            <person name="Kim O.-S."/>
            <person name="Lee J.-I."/>
        </authorList>
    </citation>
    <scope>NUCLEOTIDE SEQUENCE [LARGE SCALE GENOMIC DNA]</scope>
    <source>
        <strain evidence="6 7">P27479</strain>
    </source>
</reference>
<dbReference type="Proteomes" id="UP000256541">
    <property type="component" value="Unassembled WGS sequence"/>
</dbReference>
<dbReference type="NCBIfam" id="TIGR03666">
    <property type="entry name" value="Rv2061_F420"/>
    <property type="match status" value="1"/>
</dbReference>
<gene>
    <name evidence="6" type="ORF">B7R22_13090</name>
</gene>
<accession>A0A3E0VXM9</accession>
<keyword evidence="2" id="KW-0378">Hydrolase</keyword>
<evidence type="ECO:0000256" key="3">
    <source>
        <dbReference type="PROSITE-ProRule" id="PRU10038"/>
    </source>
</evidence>
<proteinExistence type="inferred from homology"/>